<feature type="transmembrane region" description="Helical" evidence="1">
    <location>
        <begin position="194"/>
        <end position="214"/>
    </location>
</feature>
<organism evidence="2 3">
    <name type="scientific">Chitinophaga rupis</name>
    <dbReference type="NCBI Taxonomy" id="573321"/>
    <lineage>
        <taxon>Bacteria</taxon>
        <taxon>Pseudomonadati</taxon>
        <taxon>Bacteroidota</taxon>
        <taxon>Chitinophagia</taxon>
        <taxon>Chitinophagales</taxon>
        <taxon>Chitinophagaceae</taxon>
        <taxon>Chitinophaga</taxon>
    </lineage>
</organism>
<evidence type="ECO:0000313" key="3">
    <source>
        <dbReference type="Proteomes" id="UP000198984"/>
    </source>
</evidence>
<feature type="transmembrane region" description="Helical" evidence="1">
    <location>
        <begin position="150"/>
        <end position="173"/>
    </location>
</feature>
<evidence type="ECO:0000256" key="1">
    <source>
        <dbReference type="SAM" id="Phobius"/>
    </source>
</evidence>
<protein>
    <submittedName>
        <fullName evidence="2">Uncharacterized protein</fullName>
    </submittedName>
</protein>
<proteinExistence type="predicted"/>
<gene>
    <name evidence="2" type="ORF">SAMN04488505_106133</name>
</gene>
<keyword evidence="1" id="KW-1133">Transmembrane helix</keyword>
<dbReference type="EMBL" id="FOBB01000006">
    <property type="protein sequence ID" value="SEM78365.1"/>
    <property type="molecule type" value="Genomic_DNA"/>
</dbReference>
<dbReference type="Proteomes" id="UP000198984">
    <property type="component" value="Unassembled WGS sequence"/>
</dbReference>
<keyword evidence="1" id="KW-0812">Transmembrane</keyword>
<keyword evidence="1" id="KW-0472">Membrane</keyword>
<name>A0A1H8B5Y8_9BACT</name>
<evidence type="ECO:0000313" key="2">
    <source>
        <dbReference type="EMBL" id="SEM78365.1"/>
    </source>
</evidence>
<sequence>MYEYLTFRKFATQDEACAVQELLVENDIPCVLEADPVLLPSTFIGQNFDLPYRLKIPSNCFRAADALLWQPVSVQPPEMENDYYLLSFSDEELMEVIEKRDEWGTYDYALALQLLQTRGVTLTTSDLERINQERFTTLATPDNGSTVWTVIGYLSALLGGMLGLFIGIFLFTAKKTLPDGSRMYAYSQHTRQHGKYIMLLGFVSIPSWICYAVYFNGSLPGLGTVLGLMSNVHF</sequence>
<dbReference type="AlphaFoldDB" id="A0A1H8B5Y8"/>
<keyword evidence="3" id="KW-1185">Reference proteome</keyword>
<reference evidence="2 3" key="1">
    <citation type="submission" date="2016-10" db="EMBL/GenBank/DDBJ databases">
        <authorList>
            <person name="de Groot N.N."/>
        </authorList>
    </citation>
    <scope>NUCLEOTIDE SEQUENCE [LARGE SCALE GENOMIC DNA]</scope>
    <source>
        <strain evidence="2 3">DSM 21039</strain>
    </source>
</reference>
<dbReference type="STRING" id="573321.SAMN04488505_106133"/>
<accession>A0A1H8B5Y8</accession>
<dbReference type="RefSeq" id="WP_089917466.1">
    <property type="nucleotide sequence ID" value="NZ_FOBB01000006.1"/>
</dbReference>
<dbReference type="OrthoDB" id="9814194at2"/>